<dbReference type="AlphaFoldDB" id="A0A8H6BSZ4"/>
<dbReference type="GO" id="GO:0008483">
    <property type="term" value="F:transaminase activity"/>
    <property type="evidence" value="ECO:0007669"/>
    <property type="project" value="UniProtKB-KW"/>
</dbReference>
<dbReference type="InterPro" id="IPR015422">
    <property type="entry name" value="PyrdxlP-dep_Trfase_small"/>
</dbReference>
<name>A0A8H6BSZ4_CANAX</name>
<sequence>MTKKYSSTDLKSSKLLHRDLNSPPIVIDHANGNNLFTQDHHQLFDSVGGAAVISVGHNNKEVIDAITTQLQKVSYLHTGEFTVPIAEELAHELINNLDSSSGYSGGDVDPSKKIAKVYFANSGSEANEAAIKLVMQYFYEQGKHTKTQFISRHQSYHGNCLGGMSLSGHIARRKPYESIIDQSRFHKVDPCYEFRYKQSNDESNESSDQYVKRLLEQLENKILQIGPENVAAFFAETIVGATTGCVPATPGYFKGVREICDKYDILLVLDEIMCGSGRTGTFFAWQQEQEGEEQGGKSIIPDITTCGKAITSGYCPLSCVFFNKKILDVLSNGSSCFNCGHTYQSFPIACAAAHAVQKIIKRDNLLDNVVKMGVILQELLMMKIDPLEIVANIRGRGLFWGIEFCKNKSTLEPFNPSCNVSIKIGEYTKRNGVVVYPGKGTIDGIKGDHILIAPSFTITKEEIEFIVDIVAKSIKEFIANEVDLFK</sequence>
<dbReference type="PANTHER" id="PTHR43094">
    <property type="entry name" value="AMINOTRANSFERASE"/>
    <property type="match status" value="1"/>
</dbReference>
<proteinExistence type="inferred from homology"/>
<dbReference type="PANTHER" id="PTHR43094:SF1">
    <property type="entry name" value="AMINOTRANSFERASE CLASS-III"/>
    <property type="match status" value="1"/>
</dbReference>
<organism evidence="4 5">
    <name type="scientific">Candida albicans</name>
    <name type="common">Yeast</name>
    <dbReference type="NCBI Taxonomy" id="5476"/>
    <lineage>
        <taxon>Eukaryota</taxon>
        <taxon>Fungi</taxon>
        <taxon>Dikarya</taxon>
        <taxon>Ascomycota</taxon>
        <taxon>Saccharomycotina</taxon>
        <taxon>Pichiomycetes</taxon>
        <taxon>Debaryomycetaceae</taxon>
        <taxon>Candida/Lodderomyces clade</taxon>
        <taxon>Candida</taxon>
    </lineage>
</organism>
<accession>A0A8H6BSZ4</accession>
<dbReference type="GO" id="GO:0005829">
    <property type="term" value="C:cytosol"/>
    <property type="evidence" value="ECO:0007669"/>
    <property type="project" value="TreeGrafter"/>
</dbReference>
<keyword evidence="4" id="KW-0032">Aminotransferase</keyword>
<comment type="caution">
    <text evidence="4">The sequence shown here is derived from an EMBL/GenBank/DDBJ whole genome shotgun (WGS) entry which is preliminary data.</text>
</comment>
<dbReference type="SUPFAM" id="SSF53383">
    <property type="entry name" value="PLP-dependent transferases"/>
    <property type="match status" value="1"/>
</dbReference>
<dbReference type="SMR" id="A0A8H6BSZ4"/>
<evidence type="ECO:0000256" key="3">
    <source>
        <dbReference type="RuleBase" id="RU003560"/>
    </source>
</evidence>
<keyword evidence="2 3" id="KW-0663">Pyridoxal phosphate</keyword>
<dbReference type="Gene3D" id="3.40.640.10">
    <property type="entry name" value="Type I PLP-dependent aspartate aminotransferase-like (Major domain)"/>
    <property type="match status" value="1"/>
</dbReference>
<dbReference type="InterPro" id="IPR015421">
    <property type="entry name" value="PyrdxlP-dep_Trfase_major"/>
</dbReference>
<reference evidence="4 5" key="1">
    <citation type="submission" date="2020-03" db="EMBL/GenBank/DDBJ databases">
        <title>FDA dAtabase for Regulatory Grade micrObial Sequences (FDA-ARGOS): Supporting development and validation of Infectious Disease Dx tests.</title>
        <authorList>
            <person name="Campos J."/>
            <person name="Goldberg B."/>
            <person name="Tallon L."/>
            <person name="Sadzewicz L."/>
            <person name="Vavikolanu K."/>
            <person name="Mehta A."/>
            <person name="Aluvathingal J."/>
            <person name="Nadendla S."/>
            <person name="Nandy P."/>
            <person name="Geyer C."/>
            <person name="Yan Y."/>
            <person name="Sichtig H."/>
        </authorList>
    </citation>
    <scope>NUCLEOTIDE SEQUENCE [LARGE SCALE GENOMIC DNA]</scope>
    <source>
        <strain evidence="4 5">FDAARGOS_656</strain>
    </source>
</reference>
<dbReference type="GO" id="GO:0030170">
    <property type="term" value="F:pyridoxal phosphate binding"/>
    <property type="evidence" value="ECO:0007669"/>
    <property type="project" value="InterPro"/>
</dbReference>
<dbReference type="Pfam" id="PF00202">
    <property type="entry name" value="Aminotran_3"/>
    <property type="match status" value="1"/>
</dbReference>
<dbReference type="InterPro" id="IPR005814">
    <property type="entry name" value="Aminotrans_3"/>
</dbReference>
<evidence type="ECO:0000313" key="5">
    <source>
        <dbReference type="Proteomes" id="UP000536275"/>
    </source>
</evidence>
<dbReference type="CDD" id="cd00610">
    <property type="entry name" value="OAT_like"/>
    <property type="match status" value="1"/>
</dbReference>
<dbReference type="EMBL" id="JABWAD010000060">
    <property type="protein sequence ID" value="KAF6063490.1"/>
    <property type="molecule type" value="Genomic_DNA"/>
</dbReference>
<keyword evidence="4" id="KW-0808">Transferase</keyword>
<dbReference type="InterPro" id="IPR015424">
    <property type="entry name" value="PyrdxlP-dep_Trfase"/>
</dbReference>
<dbReference type="Gene3D" id="3.90.1150.10">
    <property type="entry name" value="Aspartate Aminotransferase, domain 1"/>
    <property type="match status" value="1"/>
</dbReference>
<evidence type="ECO:0000256" key="1">
    <source>
        <dbReference type="ARBA" id="ARBA00008954"/>
    </source>
</evidence>
<evidence type="ECO:0000313" key="4">
    <source>
        <dbReference type="EMBL" id="KAF6063490.1"/>
    </source>
</evidence>
<dbReference type="NCBIfam" id="NF005685">
    <property type="entry name" value="PRK07483.1"/>
    <property type="match status" value="1"/>
</dbReference>
<dbReference type="Proteomes" id="UP000536275">
    <property type="component" value="Unassembled WGS sequence"/>
</dbReference>
<gene>
    <name evidence="4" type="ORF">FOB64_005130</name>
</gene>
<comment type="similarity">
    <text evidence="1 3">Belongs to the class-III pyridoxal-phosphate-dependent aminotransferase family.</text>
</comment>
<evidence type="ECO:0000256" key="2">
    <source>
        <dbReference type="ARBA" id="ARBA00022898"/>
    </source>
</evidence>
<protein>
    <submittedName>
        <fullName evidence="4">Aminotransferase class-III family protein</fullName>
    </submittedName>
</protein>